<keyword evidence="5" id="KW-0539">Nucleus</keyword>
<dbReference type="SUPFAM" id="SSF46689">
    <property type="entry name" value="Homeodomain-like"/>
    <property type="match status" value="1"/>
</dbReference>
<keyword evidence="3" id="KW-0238">DNA-binding</keyword>
<dbReference type="NCBIfam" id="TIGR01557">
    <property type="entry name" value="myb_SHAQKYF"/>
    <property type="match status" value="1"/>
</dbReference>
<evidence type="ECO:0000313" key="8">
    <source>
        <dbReference type="EMBL" id="KAK7358174.1"/>
    </source>
</evidence>
<evidence type="ECO:0000259" key="6">
    <source>
        <dbReference type="PROSITE" id="PS50090"/>
    </source>
</evidence>
<keyword evidence="9" id="KW-1185">Reference proteome</keyword>
<dbReference type="Proteomes" id="UP001367508">
    <property type="component" value="Unassembled WGS sequence"/>
</dbReference>
<evidence type="ECO:0000259" key="7">
    <source>
        <dbReference type="PROSITE" id="PS51294"/>
    </source>
</evidence>
<dbReference type="GO" id="GO:0006355">
    <property type="term" value="P:regulation of DNA-templated transcription"/>
    <property type="evidence" value="ECO:0007669"/>
    <property type="project" value="UniProtKB-ARBA"/>
</dbReference>
<dbReference type="InterPro" id="IPR052245">
    <property type="entry name" value="Plant_Stress_Dev_TF"/>
</dbReference>
<dbReference type="GO" id="GO:0003677">
    <property type="term" value="F:DNA binding"/>
    <property type="evidence" value="ECO:0007669"/>
    <property type="project" value="UniProtKB-KW"/>
</dbReference>
<accession>A0AAN9R4Z6</accession>
<dbReference type="Pfam" id="PF00249">
    <property type="entry name" value="Myb_DNA-binding"/>
    <property type="match status" value="1"/>
</dbReference>
<evidence type="ECO:0000256" key="1">
    <source>
        <dbReference type="ARBA" id="ARBA00004123"/>
    </source>
</evidence>
<feature type="domain" description="HTH myb-type" evidence="7">
    <location>
        <begin position="74"/>
        <end position="129"/>
    </location>
</feature>
<dbReference type="FunFam" id="1.10.10.60:FF:000009">
    <property type="entry name" value="transcription factor MYB1R1"/>
    <property type="match status" value="1"/>
</dbReference>
<evidence type="ECO:0000256" key="3">
    <source>
        <dbReference type="ARBA" id="ARBA00023125"/>
    </source>
</evidence>
<evidence type="ECO:0000256" key="2">
    <source>
        <dbReference type="ARBA" id="ARBA00023015"/>
    </source>
</evidence>
<keyword evidence="2" id="KW-0805">Transcription regulation</keyword>
<dbReference type="InterPro" id="IPR009057">
    <property type="entry name" value="Homeodomain-like_sf"/>
</dbReference>
<comment type="subcellular location">
    <subcellularLocation>
        <location evidence="1">Nucleus</location>
    </subcellularLocation>
</comment>
<comment type="caution">
    <text evidence="8">The sequence shown here is derived from an EMBL/GenBank/DDBJ whole genome shotgun (WGS) entry which is preliminary data.</text>
</comment>
<dbReference type="AlphaFoldDB" id="A0AAN9R4Z6"/>
<dbReference type="SMART" id="SM00717">
    <property type="entry name" value="SANT"/>
    <property type="match status" value="1"/>
</dbReference>
<dbReference type="GO" id="GO:0009751">
    <property type="term" value="P:response to salicylic acid"/>
    <property type="evidence" value="ECO:0007669"/>
    <property type="project" value="TreeGrafter"/>
</dbReference>
<dbReference type="InterPro" id="IPR001005">
    <property type="entry name" value="SANT/Myb"/>
</dbReference>
<dbReference type="PANTHER" id="PTHR44191:SF13">
    <property type="entry name" value="DUPLICATED HOMEODOMAIN-LIKE SUPERFAMILY PROTEIN"/>
    <property type="match status" value="1"/>
</dbReference>
<dbReference type="EMBL" id="JAYMYQ010000001">
    <property type="protein sequence ID" value="KAK7358174.1"/>
    <property type="molecule type" value="Genomic_DNA"/>
</dbReference>
<feature type="domain" description="Myb-like" evidence="6">
    <location>
        <begin position="73"/>
        <end position="125"/>
    </location>
</feature>
<reference evidence="8 9" key="1">
    <citation type="submission" date="2024-01" db="EMBL/GenBank/DDBJ databases">
        <title>The genomes of 5 underutilized Papilionoideae crops provide insights into root nodulation and disease resistanc.</title>
        <authorList>
            <person name="Jiang F."/>
        </authorList>
    </citation>
    <scope>NUCLEOTIDE SEQUENCE [LARGE SCALE GENOMIC DNA]</scope>
    <source>
        <strain evidence="8">LVBAO_FW01</strain>
        <tissue evidence="8">Leaves</tissue>
    </source>
</reference>
<dbReference type="InterPro" id="IPR017930">
    <property type="entry name" value="Myb_dom"/>
</dbReference>
<dbReference type="CDD" id="cd00167">
    <property type="entry name" value="SANT"/>
    <property type="match status" value="1"/>
</dbReference>
<dbReference type="Gene3D" id="1.10.10.60">
    <property type="entry name" value="Homeodomain-like"/>
    <property type="match status" value="1"/>
</dbReference>
<dbReference type="InterPro" id="IPR006447">
    <property type="entry name" value="Myb_dom_plants"/>
</dbReference>
<proteinExistence type="predicted"/>
<dbReference type="GO" id="GO:0009739">
    <property type="term" value="P:response to gibberellin"/>
    <property type="evidence" value="ECO:0007669"/>
    <property type="project" value="TreeGrafter"/>
</dbReference>
<name>A0AAN9R4Z6_CANGL</name>
<evidence type="ECO:0000256" key="5">
    <source>
        <dbReference type="ARBA" id="ARBA00023242"/>
    </source>
</evidence>
<dbReference type="PROSITE" id="PS51294">
    <property type="entry name" value="HTH_MYB"/>
    <property type="match status" value="1"/>
</dbReference>
<dbReference type="PROSITE" id="PS50090">
    <property type="entry name" value="MYB_LIKE"/>
    <property type="match status" value="1"/>
</dbReference>
<organism evidence="8 9">
    <name type="scientific">Canavalia gladiata</name>
    <name type="common">Sword bean</name>
    <name type="synonym">Dolichos gladiatus</name>
    <dbReference type="NCBI Taxonomy" id="3824"/>
    <lineage>
        <taxon>Eukaryota</taxon>
        <taxon>Viridiplantae</taxon>
        <taxon>Streptophyta</taxon>
        <taxon>Embryophyta</taxon>
        <taxon>Tracheophyta</taxon>
        <taxon>Spermatophyta</taxon>
        <taxon>Magnoliopsida</taxon>
        <taxon>eudicotyledons</taxon>
        <taxon>Gunneridae</taxon>
        <taxon>Pentapetalae</taxon>
        <taxon>rosids</taxon>
        <taxon>fabids</taxon>
        <taxon>Fabales</taxon>
        <taxon>Fabaceae</taxon>
        <taxon>Papilionoideae</taxon>
        <taxon>50 kb inversion clade</taxon>
        <taxon>NPAAA clade</taxon>
        <taxon>indigoferoid/millettioid clade</taxon>
        <taxon>Phaseoleae</taxon>
        <taxon>Canavalia</taxon>
    </lineage>
</organism>
<dbReference type="PANTHER" id="PTHR44191">
    <property type="entry name" value="TRANSCRIPTION FACTOR KUA1"/>
    <property type="match status" value="1"/>
</dbReference>
<evidence type="ECO:0000256" key="4">
    <source>
        <dbReference type="ARBA" id="ARBA00023163"/>
    </source>
</evidence>
<gene>
    <name evidence="8" type="ORF">VNO77_00098</name>
</gene>
<evidence type="ECO:0000313" key="9">
    <source>
        <dbReference type="Proteomes" id="UP001367508"/>
    </source>
</evidence>
<dbReference type="GO" id="GO:0005634">
    <property type="term" value="C:nucleus"/>
    <property type="evidence" value="ECO:0007669"/>
    <property type="project" value="UniProtKB-SubCell"/>
</dbReference>
<protein>
    <submittedName>
        <fullName evidence="8">Uncharacterized protein</fullName>
    </submittedName>
</protein>
<sequence>MSGGSVSYANKSHYVYYSIPWNWNDNECNPGIWHEALLNRASDITSGSDQDQMHLSIQPENSAASKEQSIPPVKRKKVSPWTRDEHRLFLIGLKKYGKGDWKNIARCCVMSKTSVQVASHAQKYFFRQKNKEKKRASIHDIVLENDDMVDHHLIPHKHNDQHNPIEPLSRDMIDHDLIPHMQDGQYNPLKSLSEELQMNLNDNMIHHQPPDVIQMHQFSNHVEHHNLIPSVDDDQIRHGDKLKWVPVQPHMHDDKHNPTEPLSRNMVDHHLIPPMDNGQMNLNDNMIHHHFDQPSDVVQMHQFSNHIEHRNLIPYVDDDQIRHGEKLRWVRVPPQPPSPYDCILGWKLAILQNLNLRPES</sequence>
<keyword evidence="4" id="KW-0804">Transcription</keyword>